<dbReference type="PANTHER" id="PTHR43384:SF4">
    <property type="entry name" value="CELLULOSE BIOSYNTHESIS PROTEIN BCSQ-RELATED"/>
    <property type="match status" value="1"/>
</dbReference>
<evidence type="ECO:0000259" key="4">
    <source>
        <dbReference type="Pfam" id="PF13614"/>
    </source>
</evidence>
<dbReference type="CDD" id="cd02038">
    <property type="entry name" value="FlhG-like"/>
    <property type="match status" value="1"/>
</dbReference>
<keyword evidence="2 3" id="KW-0067">ATP-binding</keyword>
<gene>
    <name evidence="5" type="ORF">SAMN02745221_00518</name>
</gene>
<accession>A0A1M5KZU4</accession>
<dbReference type="InterPro" id="IPR025501">
    <property type="entry name" value="MinD_FleN"/>
</dbReference>
<dbReference type="OrthoDB" id="9816297at2"/>
<dbReference type="SUPFAM" id="SSF52540">
    <property type="entry name" value="P-loop containing nucleoside triphosphate hydrolases"/>
    <property type="match status" value="1"/>
</dbReference>
<keyword evidence="6" id="KW-1185">Reference proteome</keyword>
<reference evidence="6" key="1">
    <citation type="submission" date="2016-11" db="EMBL/GenBank/DDBJ databases">
        <authorList>
            <person name="Varghese N."/>
            <person name="Submissions S."/>
        </authorList>
    </citation>
    <scope>NUCLEOTIDE SEQUENCE [LARGE SCALE GENOMIC DNA]</scope>
    <source>
        <strain evidence="6">DSM 11003</strain>
    </source>
</reference>
<name>A0A1M5KZU4_9FIRM</name>
<dbReference type="Gene3D" id="3.40.50.300">
    <property type="entry name" value="P-loop containing nucleotide triphosphate hydrolases"/>
    <property type="match status" value="1"/>
</dbReference>
<feature type="domain" description="AAA" evidence="4">
    <location>
        <begin position="31"/>
        <end position="178"/>
    </location>
</feature>
<dbReference type="InterPro" id="IPR033875">
    <property type="entry name" value="FlhG"/>
</dbReference>
<dbReference type="AlphaFoldDB" id="A0A1M5KZU4"/>
<evidence type="ECO:0000313" key="5">
    <source>
        <dbReference type="EMBL" id="SHG57683.1"/>
    </source>
</evidence>
<evidence type="ECO:0000256" key="1">
    <source>
        <dbReference type="ARBA" id="ARBA00022741"/>
    </source>
</evidence>
<dbReference type="GO" id="GO:0051782">
    <property type="term" value="P:negative regulation of cell division"/>
    <property type="evidence" value="ECO:0007669"/>
    <property type="project" value="TreeGrafter"/>
</dbReference>
<evidence type="ECO:0000313" key="6">
    <source>
        <dbReference type="Proteomes" id="UP000242329"/>
    </source>
</evidence>
<dbReference type="InterPro" id="IPR025669">
    <property type="entry name" value="AAA_dom"/>
</dbReference>
<dbReference type="InterPro" id="IPR027417">
    <property type="entry name" value="P-loop_NTPase"/>
</dbReference>
<dbReference type="InterPro" id="IPR050625">
    <property type="entry name" value="ParA/MinD_ATPase"/>
</dbReference>
<evidence type="ECO:0000256" key="3">
    <source>
        <dbReference type="PIRSR" id="PIRSR003092-1"/>
    </source>
</evidence>
<dbReference type="Pfam" id="PF13614">
    <property type="entry name" value="AAA_31"/>
    <property type="match status" value="1"/>
</dbReference>
<dbReference type="PANTHER" id="PTHR43384">
    <property type="entry name" value="SEPTUM SITE-DETERMINING PROTEIN MIND HOMOLOG, CHLOROPLASTIC-RELATED"/>
    <property type="match status" value="1"/>
</dbReference>
<dbReference type="STRING" id="1123382.SAMN02745221_00518"/>
<protein>
    <submittedName>
        <fullName evidence="5">Flagellar biosynthesis protein FlhG</fullName>
    </submittedName>
</protein>
<sequence length="304" mass="33452">MKDQADRLRELALTVKQQIENEIYMNLKHTRVIAVSSGKGGTGKSTLALNLSIALSSQGKKVILMDADMGLANIDIMLGIVPAYNIYHFVQGQKSLREIILSHPTGIDIIPGGSGITELANLHREQLKRILVELGALDGEYDFMIIDTGAGISDSVLSFLLAADDVLVVTTPEPTSITDAYGVVKGLSQHHFAGNLYLIVNRVENNHEGVLLAEKFRLVCNKFLNLDIKVLGYVVNEPLIKEAIKRQTSFLNIFPQSVAARNIYDISSKLLSNDVGGDKREIQKYGGIKNFFKKLINFSKLQGE</sequence>
<keyword evidence="5" id="KW-0966">Cell projection</keyword>
<dbReference type="GO" id="GO:0005829">
    <property type="term" value="C:cytosol"/>
    <property type="evidence" value="ECO:0007669"/>
    <property type="project" value="TreeGrafter"/>
</dbReference>
<dbReference type="PIRSF" id="PIRSF003092">
    <property type="entry name" value="MinD"/>
    <property type="match status" value="1"/>
</dbReference>
<keyword evidence="1 3" id="KW-0547">Nucleotide-binding</keyword>
<dbReference type="GO" id="GO:0005524">
    <property type="term" value="F:ATP binding"/>
    <property type="evidence" value="ECO:0007669"/>
    <property type="project" value="UniProtKB-KW"/>
</dbReference>
<dbReference type="RefSeq" id="WP_073089605.1">
    <property type="nucleotide sequence ID" value="NZ_FQWY01000006.1"/>
</dbReference>
<proteinExistence type="predicted"/>
<dbReference type="Proteomes" id="UP000242329">
    <property type="component" value="Unassembled WGS sequence"/>
</dbReference>
<evidence type="ECO:0000256" key="2">
    <source>
        <dbReference type="ARBA" id="ARBA00022840"/>
    </source>
</evidence>
<dbReference type="GO" id="GO:0016887">
    <property type="term" value="F:ATP hydrolysis activity"/>
    <property type="evidence" value="ECO:0007669"/>
    <property type="project" value="TreeGrafter"/>
</dbReference>
<keyword evidence="5" id="KW-0969">Cilium</keyword>
<keyword evidence="5" id="KW-0282">Flagellum</keyword>
<dbReference type="GO" id="GO:0009898">
    <property type="term" value="C:cytoplasmic side of plasma membrane"/>
    <property type="evidence" value="ECO:0007669"/>
    <property type="project" value="TreeGrafter"/>
</dbReference>
<organism evidence="5 6">
    <name type="scientific">Thermosyntropha lipolytica DSM 11003</name>
    <dbReference type="NCBI Taxonomy" id="1123382"/>
    <lineage>
        <taxon>Bacteria</taxon>
        <taxon>Bacillati</taxon>
        <taxon>Bacillota</taxon>
        <taxon>Clostridia</taxon>
        <taxon>Eubacteriales</taxon>
        <taxon>Syntrophomonadaceae</taxon>
        <taxon>Thermosyntropha</taxon>
    </lineage>
</organism>
<dbReference type="EMBL" id="FQWY01000006">
    <property type="protein sequence ID" value="SHG57683.1"/>
    <property type="molecule type" value="Genomic_DNA"/>
</dbReference>
<feature type="binding site" evidence="3">
    <location>
        <begin position="39"/>
        <end position="46"/>
    </location>
    <ligand>
        <name>ATP</name>
        <dbReference type="ChEBI" id="CHEBI:30616"/>
    </ligand>
</feature>